<dbReference type="AlphaFoldDB" id="G9XWA9"/>
<dbReference type="PATRIC" id="fig|537010.4.peg.4915"/>
<protein>
    <submittedName>
        <fullName evidence="1">Uncharacterized protein</fullName>
    </submittedName>
</protein>
<reference evidence="1 2" key="1">
    <citation type="submission" date="2011-08" db="EMBL/GenBank/DDBJ databases">
        <authorList>
            <person name="Weinstock G."/>
            <person name="Sodergren E."/>
            <person name="Clifton S."/>
            <person name="Fulton L."/>
            <person name="Fulton B."/>
            <person name="Courtney L."/>
            <person name="Fronick C."/>
            <person name="Harrison M."/>
            <person name="Strong C."/>
            <person name="Farmer C."/>
            <person name="Delahaunty K."/>
            <person name="Markovic C."/>
            <person name="Hall O."/>
            <person name="Minx P."/>
            <person name="Tomlinson C."/>
            <person name="Mitreva M."/>
            <person name="Hou S."/>
            <person name="Chen J."/>
            <person name="Wollam A."/>
            <person name="Pepin K.H."/>
            <person name="Johnson M."/>
            <person name="Bhonagiri V."/>
            <person name="Zhang X."/>
            <person name="Suruliraj S."/>
            <person name="Warren W."/>
            <person name="Chinwalla A."/>
            <person name="Mardis E.R."/>
            <person name="Wilson R.K."/>
        </authorList>
    </citation>
    <scope>NUCLEOTIDE SEQUENCE [LARGE SCALE GENOMIC DNA]</scope>
    <source>
        <strain evidence="1 2">DP7</strain>
    </source>
</reference>
<evidence type="ECO:0000313" key="1">
    <source>
        <dbReference type="EMBL" id="EHL03989.1"/>
    </source>
</evidence>
<name>G9XWA9_DESHA</name>
<accession>G9XWA9</accession>
<gene>
    <name evidence="1" type="ORF">HMPREF0322_05276</name>
</gene>
<proteinExistence type="predicted"/>
<dbReference type="EMBL" id="AFZX01000139">
    <property type="protein sequence ID" value="EHL03989.1"/>
    <property type="molecule type" value="Genomic_DNA"/>
</dbReference>
<evidence type="ECO:0000313" key="2">
    <source>
        <dbReference type="Proteomes" id="UP000004416"/>
    </source>
</evidence>
<comment type="caution">
    <text evidence="1">The sequence shown here is derived from an EMBL/GenBank/DDBJ whole genome shotgun (WGS) entry which is preliminary data.</text>
</comment>
<dbReference type="Proteomes" id="UP000004416">
    <property type="component" value="Unassembled WGS sequence"/>
</dbReference>
<organism evidence="1 2">
    <name type="scientific">Desulfitobacterium hafniense DP7</name>
    <dbReference type="NCBI Taxonomy" id="537010"/>
    <lineage>
        <taxon>Bacteria</taxon>
        <taxon>Bacillati</taxon>
        <taxon>Bacillota</taxon>
        <taxon>Clostridia</taxon>
        <taxon>Eubacteriales</taxon>
        <taxon>Desulfitobacteriaceae</taxon>
        <taxon>Desulfitobacterium</taxon>
    </lineage>
</organism>
<dbReference type="HOGENOM" id="CLU_3079155_0_0_9"/>
<sequence>MPSGGGQRSDSLWKMVPTASLGRLASACQSEDKEIGLAKTKYSLTPSYPICF</sequence>